<dbReference type="PANTHER" id="PTHR43135">
    <property type="entry name" value="ALPHA-D-RIBOSE 1-METHYLPHOSPHONATE 5-TRIPHOSPHATE DIPHOSPHATASE"/>
    <property type="match status" value="1"/>
</dbReference>
<dbReference type="Gene3D" id="3.40.50.10910">
    <property type="entry name" value="Amidohydrolase"/>
    <property type="match status" value="1"/>
</dbReference>
<proteinExistence type="predicted"/>
<accession>A0ABR2VG33</accession>
<dbReference type="InterPro" id="IPR051781">
    <property type="entry name" value="Metallo-dep_Hydrolase"/>
</dbReference>
<keyword evidence="3" id="KW-1185">Reference proteome</keyword>
<dbReference type="Proteomes" id="UP001408356">
    <property type="component" value="Unassembled WGS sequence"/>
</dbReference>
<dbReference type="Gene3D" id="2.30.40.10">
    <property type="entry name" value="Urease, subunit C, domain 1"/>
    <property type="match status" value="1"/>
</dbReference>
<evidence type="ECO:0000313" key="2">
    <source>
        <dbReference type="EMBL" id="KAK9425872.1"/>
    </source>
</evidence>
<sequence>MSKIAIKNAFVFDGEAISSPRTIVVDGAQISDESSEADVDLVIDGSGCTLMPGLIDCHVHIDTVEQLAACAGYGVTTVCDMACWPKEKYNKLHSAGGPTAWLGCSLPAFAEGSTHGKLMKFVGVGTDQAIHSAGDAARFVEERVKENVDYIKIIADSPGVEQDHLNKIQEEARKHGKKTIAHTAHYDAFSRGLRAGFDILTHTPMDKALDQDMTDRMINQGTVVVPTLTMMEVFSNSWIMWLIQGTMNFQNAVDSVTAMREAGVPILAGTDTNNNPGMGVERGKSLHHELELLVKAGLSPSDALRSATSLAAKYFQLNDRGRIGPGLRADLVLVEGNVTEDITATRRIKRVWSAGKEIEQAKDSARCLMM</sequence>
<dbReference type="InterPro" id="IPR011059">
    <property type="entry name" value="Metal-dep_hydrolase_composite"/>
</dbReference>
<protein>
    <submittedName>
        <fullName evidence="2">Hydrolase</fullName>
    </submittedName>
</protein>
<organism evidence="2 3">
    <name type="scientific">Seiridium unicorne</name>
    <dbReference type="NCBI Taxonomy" id="138068"/>
    <lineage>
        <taxon>Eukaryota</taxon>
        <taxon>Fungi</taxon>
        <taxon>Dikarya</taxon>
        <taxon>Ascomycota</taxon>
        <taxon>Pezizomycotina</taxon>
        <taxon>Sordariomycetes</taxon>
        <taxon>Xylariomycetidae</taxon>
        <taxon>Amphisphaeriales</taxon>
        <taxon>Sporocadaceae</taxon>
        <taxon>Seiridium</taxon>
    </lineage>
</organism>
<dbReference type="SUPFAM" id="SSF51338">
    <property type="entry name" value="Composite domain of metallo-dependent hydrolases"/>
    <property type="match status" value="1"/>
</dbReference>
<evidence type="ECO:0000259" key="1">
    <source>
        <dbReference type="Pfam" id="PF01979"/>
    </source>
</evidence>
<dbReference type="InterPro" id="IPR032466">
    <property type="entry name" value="Metal_Hydrolase"/>
</dbReference>
<gene>
    <name evidence="2" type="ORF">SUNI508_12850</name>
</gene>
<feature type="domain" description="Amidohydrolase-related" evidence="1">
    <location>
        <begin position="49"/>
        <end position="357"/>
    </location>
</feature>
<evidence type="ECO:0000313" key="3">
    <source>
        <dbReference type="Proteomes" id="UP001408356"/>
    </source>
</evidence>
<dbReference type="SUPFAM" id="SSF51556">
    <property type="entry name" value="Metallo-dependent hydrolases"/>
    <property type="match status" value="1"/>
</dbReference>
<dbReference type="GO" id="GO:0016787">
    <property type="term" value="F:hydrolase activity"/>
    <property type="evidence" value="ECO:0007669"/>
    <property type="project" value="UniProtKB-KW"/>
</dbReference>
<comment type="caution">
    <text evidence="2">The sequence shown here is derived from an EMBL/GenBank/DDBJ whole genome shotgun (WGS) entry which is preliminary data.</text>
</comment>
<reference evidence="2 3" key="1">
    <citation type="journal article" date="2024" name="J. Plant Pathol.">
        <title>Sequence and assembly of the genome of Seiridium unicorne, isolate CBS 538.82, causal agent of cypress canker disease.</title>
        <authorList>
            <person name="Scali E."/>
            <person name="Rocca G.D."/>
            <person name="Danti R."/>
            <person name="Garbelotto M."/>
            <person name="Barberini S."/>
            <person name="Baroncelli R."/>
            <person name="Emiliani G."/>
        </authorList>
    </citation>
    <scope>NUCLEOTIDE SEQUENCE [LARGE SCALE GENOMIC DNA]</scope>
    <source>
        <strain evidence="2 3">BM-138-508</strain>
    </source>
</reference>
<keyword evidence="2" id="KW-0378">Hydrolase</keyword>
<dbReference type="InterPro" id="IPR006680">
    <property type="entry name" value="Amidohydro-rel"/>
</dbReference>
<dbReference type="Pfam" id="PF01979">
    <property type="entry name" value="Amidohydro_1"/>
    <property type="match status" value="1"/>
</dbReference>
<dbReference type="Gene3D" id="3.30.110.90">
    <property type="entry name" value="Amidohydrolase"/>
    <property type="match status" value="1"/>
</dbReference>
<name>A0ABR2VG33_9PEZI</name>
<dbReference type="Gene3D" id="1.20.58.520">
    <property type="entry name" value="Amidohydrolase"/>
    <property type="match status" value="1"/>
</dbReference>
<dbReference type="EMBL" id="JARVKF010000011">
    <property type="protein sequence ID" value="KAK9425872.1"/>
    <property type="molecule type" value="Genomic_DNA"/>
</dbReference>
<dbReference type="PANTHER" id="PTHR43135:SF3">
    <property type="entry name" value="ALPHA-D-RIBOSE 1-METHYLPHOSPHONATE 5-TRIPHOSPHATE DIPHOSPHATASE"/>
    <property type="match status" value="1"/>
</dbReference>